<evidence type="ECO:0000256" key="2">
    <source>
        <dbReference type="ARBA" id="ARBA00022908"/>
    </source>
</evidence>
<dbReference type="Gene3D" id="1.10.443.10">
    <property type="entry name" value="Intergrase catalytic core"/>
    <property type="match status" value="1"/>
</dbReference>
<keyword evidence="4" id="KW-0233">DNA recombination</keyword>
<gene>
    <name evidence="6" type="ORF">DPM35_13735</name>
</gene>
<dbReference type="EMBL" id="QMBQ01000004">
    <property type="protein sequence ID" value="RAZ76454.1"/>
    <property type="molecule type" value="Genomic_DNA"/>
</dbReference>
<reference evidence="7" key="1">
    <citation type="submission" date="2018-06" db="EMBL/GenBank/DDBJ databases">
        <authorList>
            <person name="Helene L.C."/>
            <person name="Dall'Agnol R."/>
            <person name="Delamuta J.R."/>
            <person name="Hungria M."/>
        </authorList>
    </citation>
    <scope>NUCLEOTIDE SEQUENCE [LARGE SCALE GENOMIC DNA]</scope>
    <source>
        <strain evidence="7">CNPSo 3140</strain>
    </source>
</reference>
<comment type="caution">
    <text evidence="6">The sequence shown here is derived from an EMBL/GenBank/DDBJ whole genome shotgun (WGS) entry which is preliminary data.</text>
</comment>
<feature type="domain" description="Tyr recombinase" evidence="5">
    <location>
        <begin position="159"/>
        <end position="335"/>
    </location>
</feature>
<dbReference type="InterPro" id="IPR050090">
    <property type="entry name" value="Tyrosine_recombinase_XerCD"/>
</dbReference>
<dbReference type="Proteomes" id="UP000251956">
    <property type="component" value="Unassembled WGS sequence"/>
</dbReference>
<keyword evidence="3" id="KW-0238">DNA-binding</keyword>
<dbReference type="InterPro" id="IPR011010">
    <property type="entry name" value="DNA_brk_join_enz"/>
</dbReference>
<dbReference type="SUPFAM" id="SSF56349">
    <property type="entry name" value="DNA breaking-rejoining enzymes"/>
    <property type="match status" value="1"/>
</dbReference>
<dbReference type="GO" id="GO:0003677">
    <property type="term" value="F:DNA binding"/>
    <property type="evidence" value="ECO:0007669"/>
    <property type="project" value="UniProtKB-KW"/>
</dbReference>
<evidence type="ECO:0000256" key="3">
    <source>
        <dbReference type="ARBA" id="ARBA00023125"/>
    </source>
</evidence>
<proteinExistence type="inferred from homology"/>
<sequence length="339" mass="38101">MVMVELKGLHTVKAKGKVYYYAWRGGPAIKGEPGTPAFQDSYNEAIASRAAPDSNKFSASIIRYRASADYKKLAESTRRNWGPWLDRIADHFGALSVRQFDRPEKIRPRIRAWRAKYADTPRAADYGMQVLSRVLSFEVDRGAIASNPCEGIKQLYSGSRSEIIWTDADIARLKAVCSKEVAFAVDLAAHTGLRVGDLIRLSWSHVGEDAITITTGKSKHRREAVIPLYDALRNVLARIPRRSPVILTSSKGRPWVKDGLGSSFVKAKKDAWPEGENLNFHDLRGTACTKFYTAGLTEREIAEIMAWEEETVSRIIRRYVSRGAAIKERIRRLNQTMST</sequence>
<dbReference type="PANTHER" id="PTHR30349:SF64">
    <property type="entry name" value="PROPHAGE INTEGRASE INTD-RELATED"/>
    <property type="match status" value="1"/>
</dbReference>
<keyword evidence="2" id="KW-0229">DNA integration</keyword>
<dbReference type="RefSeq" id="WP_112127834.1">
    <property type="nucleotide sequence ID" value="NZ_QMBQ01000004.1"/>
</dbReference>
<organism evidence="6 7">
    <name type="scientific">Mesorhizobium atlanticum</name>
    <dbReference type="NCBI Taxonomy" id="2233532"/>
    <lineage>
        <taxon>Bacteria</taxon>
        <taxon>Pseudomonadati</taxon>
        <taxon>Pseudomonadota</taxon>
        <taxon>Alphaproteobacteria</taxon>
        <taxon>Hyphomicrobiales</taxon>
        <taxon>Phyllobacteriaceae</taxon>
        <taxon>Mesorhizobium</taxon>
    </lineage>
</organism>
<evidence type="ECO:0000313" key="7">
    <source>
        <dbReference type="Proteomes" id="UP000251956"/>
    </source>
</evidence>
<dbReference type="Gene3D" id="1.10.150.130">
    <property type="match status" value="1"/>
</dbReference>
<reference evidence="6 7" key="2">
    <citation type="submission" date="2018-07" db="EMBL/GenBank/DDBJ databases">
        <title>Diversity of Mesorhizobium strains in Brazil.</title>
        <authorList>
            <person name="Helene L.C.F."/>
            <person name="Dall'Agnol R."/>
            <person name="Delamuta J.R.M."/>
            <person name="Hungria M."/>
        </authorList>
    </citation>
    <scope>NUCLEOTIDE SEQUENCE [LARGE SCALE GENOMIC DNA]</scope>
    <source>
        <strain evidence="6 7">CNPSo 3140</strain>
    </source>
</reference>
<dbReference type="AlphaFoldDB" id="A0A330GRH7"/>
<evidence type="ECO:0000256" key="1">
    <source>
        <dbReference type="ARBA" id="ARBA00008857"/>
    </source>
</evidence>
<dbReference type="InterPro" id="IPR010998">
    <property type="entry name" value="Integrase_recombinase_N"/>
</dbReference>
<dbReference type="InterPro" id="IPR013762">
    <property type="entry name" value="Integrase-like_cat_sf"/>
</dbReference>
<dbReference type="PANTHER" id="PTHR30349">
    <property type="entry name" value="PHAGE INTEGRASE-RELATED"/>
    <property type="match status" value="1"/>
</dbReference>
<comment type="similarity">
    <text evidence="1">Belongs to the 'phage' integrase family.</text>
</comment>
<dbReference type="GO" id="GO:0015074">
    <property type="term" value="P:DNA integration"/>
    <property type="evidence" value="ECO:0007669"/>
    <property type="project" value="UniProtKB-KW"/>
</dbReference>
<dbReference type="OrthoDB" id="8201432at2"/>
<protein>
    <submittedName>
        <fullName evidence="6">Site-specific integrase</fullName>
    </submittedName>
</protein>
<evidence type="ECO:0000256" key="4">
    <source>
        <dbReference type="ARBA" id="ARBA00023172"/>
    </source>
</evidence>
<dbReference type="Pfam" id="PF00589">
    <property type="entry name" value="Phage_integrase"/>
    <property type="match status" value="1"/>
</dbReference>
<dbReference type="PROSITE" id="PS51898">
    <property type="entry name" value="TYR_RECOMBINASE"/>
    <property type="match status" value="1"/>
</dbReference>
<evidence type="ECO:0000259" key="5">
    <source>
        <dbReference type="PROSITE" id="PS51898"/>
    </source>
</evidence>
<keyword evidence="7" id="KW-1185">Reference proteome</keyword>
<accession>A0A330GRH7</accession>
<name>A0A330GRH7_9HYPH</name>
<evidence type="ECO:0000313" key="6">
    <source>
        <dbReference type="EMBL" id="RAZ76454.1"/>
    </source>
</evidence>
<dbReference type="GO" id="GO:0006310">
    <property type="term" value="P:DNA recombination"/>
    <property type="evidence" value="ECO:0007669"/>
    <property type="project" value="UniProtKB-KW"/>
</dbReference>
<dbReference type="InterPro" id="IPR002104">
    <property type="entry name" value="Integrase_catalytic"/>
</dbReference>